<name>A0A8H5M0H7_9AGAR</name>
<gene>
    <name evidence="1" type="ORF">D9615_007654</name>
</gene>
<proteinExistence type="predicted"/>
<protein>
    <submittedName>
        <fullName evidence="1">Uncharacterized protein</fullName>
    </submittedName>
</protein>
<evidence type="ECO:0000313" key="1">
    <source>
        <dbReference type="EMBL" id="KAF5376146.1"/>
    </source>
</evidence>
<dbReference type="AlphaFoldDB" id="A0A8H5M0H7"/>
<keyword evidence="2" id="KW-1185">Reference proteome</keyword>
<accession>A0A8H5M0H7</accession>
<comment type="caution">
    <text evidence="1">The sequence shown here is derived from an EMBL/GenBank/DDBJ whole genome shotgun (WGS) entry which is preliminary data.</text>
</comment>
<dbReference type="OrthoDB" id="2999415at2759"/>
<dbReference type="Proteomes" id="UP000565441">
    <property type="component" value="Unassembled WGS sequence"/>
</dbReference>
<reference evidence="1 2" key="1">
    <citation type="journal article" date="2020" name="ISME J.">
        <title>Uncovering the hidden diversity of litter-decomposition mechanisms in mushroom-forming fungi.</title>
        <authorList>
            <person name="Floudas D."/>
            <person name="Bentzer J."/>
            <person name="Ahren D."/>
            <person name="Johansson T."/>
            <person name="Persson P."/>
            <person name="Tunlid A."/>
        </authorList>
    </citation>
    <scope>NUCLEOTIDE SEQUENCE [LARGE SCALE GENOMIC DNA]</scope>
    <source>
        <strain evidence="1 2">CBS 661.87</strain>
    </source>
</reference>
<organism evidence="1 2">
    <name type="scientific">Tricholomella constricta</name>
    <dbReference type="NCBI Taxonomy" id="117010"/>
    <lineage>
        <taxon>Eukaryota</taxon>
        <taxon>Fungi</taxon>
        <taxon>Dikarya</taxon>
        <taxon>Basidiomycota</taxon>
        <taxon>Agaricomycotina</taxon>
        <taxon>Agaricomycetes</taxon>
        <taxon>Agaricomycetidae</taxon>
        <taxon>Agaricales</taxon>
        <taxon>Tricholomatineae</taxon>
        <taxon>Lyophyllaceae</taxon>
        <taxon>Tricholomella</taxon>
    </lineage>
</organism>
<evidence type="ECO:0000313" key="2">
    <source>
        <dbReference type="Proteomes" id="UP000565441"/>
    </source>
</evidence>
<sequence>MSSDLVYPSHRTMFPNELLYNVLLRVVATSIHTICVSPDDVAWEMNVLPTLCRVSYNFRAITLQLTKRAFQAKAEESISSIFPPITKQLERLRLFGLRLHRPSRSNAYFEPLPEDSLLIFGYSLFVAAMNLRHNSTEAAPPAFQTTQEIIISALSTSLLICPKVEPLGMADVLSDAMRKEMDLVRSGLDIVQASVELDRLMKQPERPEDSGEEDIDAKRLEKLIRIREQIGKIELAEEIYASVIESDQVFIPAKLPGVIPVLKRLRDFEDSEPLITQRIDTLLEKGSAFSPFRGTSS</sequence>
<dbReference type="EMBL" id="JAACJP010000030">
    <property type="protein sequence ID" value="KAF5376146.1"/>
    <property type="molecule type" value="Genomic_DNA"/>
</dbReference>